<evidence type="ECO:0000313" key="1">
    <source>
        <dbReference type="EMBL" id="KAI0065057.1"/>
    </source>
</evidence>
<gene>
    <name evidence="1" type="ORF">BV25DRAFT_127093</name>
</gene>
<reference evidence="1" key="1">
    <citation type="submission" date="2021-03" db="EMBL/GenBank/DDBJ databases">
        <authorList>
            <consortium name="DOE Joint Genome Institute"/>
            <person name="Ahrendt S."/>
            <person name="Looney B.P."/>
            <person name="Miyauchi S."/>
            <person name="Morin E."/>
            <person name="Drula E."/>
            <person name="Courty P.E."/>
            <person name="Chicoki N."/>
            <person name="Fauchery L."/>
            <person name="Kohler A."/>
            <person name="Kuo A."/>
            <person name="Labutti K."/>
            <person name="Pangilinan J."/>
            <person name="Lipzen A."/>
            <person name="Riley R."/>
            <person name="Andreopoulos W."/>
            <person name="He G."/>
            <person name="Johnson J."/>
            <person name="Barry K.W."/>
            <person name="Grigoriev I.V."/>
            <person name="Nagy L."/>
            <person name="Hibbett D."/>
            <person name="Henrissat B."/>
            <person name="Matheny P.B."/>
            <person name="Labbe J."/>
            <person name="Martin F."/>
        </authorList>
    </citation>
    <scope>NUCLEOTIDE SEQUENCE</scope>
    <source>
        <strain evidence="1">HHB10654</strain>
    </source>
</reference>
<reference evidence="1" key="2">
    <citation type="journal article" date="2022" name="New Phytol.">
        <title>Evolutionary transition to the ectomycorrhizal habit in the genomes of a hyperdiverse lineage of mushroom-forming fungi.</title>
        <authorList>
            <person name="Looney B."/>
            <person name="Miyauchi S."/>
            <person name="Morin E."/>
            <person name="Drula E."/>
            <person name="Courty P.E."/>
            <person name="Kohler A."/>
            <person name="Kuo A."/>
            <person name="LaButti K."/>
            <person name="Pangilinan J."/>
            <person name="Lipzen A."/>
            <person name="Riley R."/>
            <person name="Andreopoulos W."/>
            <person name="He G."/>
            <person name="Johnson J."/>
            <person name="Nolan M."/>
            <person name="Tritt A."/>
            <person name="Barry K.W."/>
            <person name="Grigoriev I.V."/>
            <person name="Nagy L.G."/>
            <person name="Hibbett D."/>
            <person name="Henrissat B."/>
            <person name="Matheny P.B."/>
            <person name="Labbe J."/>
            <person name="Martin F.M."/>
        </authorList>
    </citation>
    <scope>NUCLEOTIDE SEQUENCE</scope>
    <source>
        <strain evidence="1">HHB10654</strain>
    </source>
</reference>
<name>A0ACB8T9T4_9AGAM</name>
<dbReference type="Proteomes" id="UP000814140">
    <property type="component" value="Unassembled WGS sequence"/>
</dbReference>
<comment type="caution">
    <text evidence="1">The sequence shown here is derived from an EMBL/GenBank/DDBJ whole genome shotgun (WGS) entry which is preliminary data.</text>
</comment>
<proteinExistence type="predicted"/>
<organism evidence="1 2">
    <name type="scientific">Artomyces pyxidatus</name>
    <dbReference type="NCBI Taxonomy" id="48021"/>
    <lineage>
        <taxon>Eukaryota</taxon>
        <taxon>Fungi</taxon>
        <taxon>Dikarya</taxon>
        <taxon>Basidiomycota</taxon>
        <taxon>Agaricomycotina</taxon>
        <taxon>Agaricomycetes</taxon>
        <taxon>Russulales</taxon>
        <taxon>Auriscalpiaceae</taxon>
        <taxon>Artomyces</taxon>
    </lineage>
</organism>
<evidence type="ECO:0000313" key="2">
    <source>
        <dbReference type="Proteomes" id="UP000814140"/>
    </source>
</evidence>
<keyword evidence="2" id="KW-1185">Reference proteome</keyword>
<protein>
    <submittedName>
        <fullName evidence="1">Uncharacterized protein</fullName>
    </submittedName>
</protein>
<sequence>MYTSWPASFSSVLILSIHLGFARSLSTGEMDIRAVLDAIVDVQKSRYAGVSSSVIILYDHVLTLDQEVQFIWKEPWSMGKVLFLASRYYGVFAAIFNDYAILSSWRGSEHLCVLQLALFLGFLTSLLSQNSCDFWISWQGWTAVFIGGTLAQVILLLRVRALYDNRYVTVSLLVGLVMTMGTCGTIMGTSLHEKSTFLIIAEPDTFCVLDNIPPYLPAFFIPSLVFESWLGALAIYKWIKEVGVTLASPRIAPALLQVLVRDSVTYFIVMSSLYILNGLIWLKTPALLDLPATFLLAFSCVMGNRLILNLRSHAQRHSQAVRSSGRPSEMNSLFDFRHSLHSGNVWSPRRIMGGSNMGTMDV</sequence>
<dbReference type="EMBL" id="MU277196">
    <property type="protein sequence ID" value="KAI0065057.1"/>
    <property type="molecule type" value="Genomic_DNA"/>
</dbReference>
<accession>A0ACB8T9T4</accession>